<comment type="caution">
    <text evidence="11">The sequence shown here is derived from an EMBL/GenBank/DDBJ whole genome shotgun (WGS) entry which is preliminary data.</text>
</comment>
<dbReference type="NCBIfam" id="TIGR01313">
    <property type="entry name" value="therm_gnt_kin"/>
    <property type="match status" value="1"/>
</dbReference>
<protein>
    <recommendedName>
        <fullName evidence="3 10">Gluconokinase</fullName>
        <ecNumber evidence="3 10">2.7.1.12</ecNumber>
    </recommendedName>
</protein>
<dbReference type="GO" id="GO:0046316">
    <property type="term" value="F:gluconokinase activity"/>
    <property type="evidence" value="ECO:0007669"/>
    <property type="project" value="UniProtKB-EC"/>
</dbReference>
<evidence type="ECO:0000256" key="3">
    <source>
        <dbReference type="ARBA" id="ARBA00012054"/>
    </source>
</evidence>
<name>A0A0P6Y2J1_9CHLR</name>
<dbReference type="InterPro" id="IPR006001">
    <property type="entry name" value="Therm_gnt_kin"/>
</dbReference>
<evidence type="ECO:0000256" key="8">
    <source>
        <dbReference type="ARBA" id="ARBA00023064"/>
    </source>
</evidence>
<dbReference type="OrthoDB" id="9800332at2"/>
<accession>A0A0P6Y2J1</accession>
<evidence type="ECO:0000256" key="4">
    <source>
        <dbReference type="ARBA" id="ARBA00022679"/>
    </source>
</evidence>
<dbReference type="GO" id="GO:0019521">
    <property type="term" value="P:D-gluconate metabolic process"/>
    <property type="evidence" value="ECO:0007669"/>
    <property type="project" value="UniProtKB-KW"/>
</dbReference>
<dbReference type="InterPro" id="IPR031322">
    <property type="entry name" value="Shikimate/glucono_kinase"/>
</dbReference>
<dbReference type="SUPFAM" id="SSF52540">
    <property type="entry name" value="P-loop containing nucleoside triphosphate hydrolases"/>
    <property type="match status" value="1"/>
</dbReference>
<keyword evidence="4 10" id="KW-0808">Transferase</keyword>
<dbReference type="InterPro" id="IPR027417">
    <property type="entry name" value="P-loop_NTPase"/>
</dbReference>
<keyword evidence="12" id="KW-1185">Reference proteome</keyword>
<dbReference type="Gene3D" id="3.40.50.300">
    <property type="entry name" value="P-loop containing nucleotide triphosphate hydrolases"/>
    <property type="match status" value="1"/>
</dbReference>
<evidence type="ECO:0000313" key="11">
    <source>
        <dbReference type="EMBL" id="KPL83297.1"/>
    </source>
</evidence>
<keyword evidence="8" id="KW-0311">Gluconate utilization</keyword>
<evidence type="ECO:0000256" key="7">
    <source>
        <dbReference type="ARBA" id="ARBA00022840"/>
    </source>
</evidence>
<dbReference type="CDD" id="cd02021">
    <property type="entry name" value="GntK"/>
    <property type="match status" value="1"/>
</dbReference>
<evidence type="ECO:0000256" key="9">
    <source>
        <dbReference type="ARBA" id="ARBA00048090"/>
    </source>
</evidence>
<comment type="pathway">
    <text evidence="1">Carbohydrate acid metabolism.</text>
</comment>
<comment type="similarity">
    <text evidence="2 10">Belongs to the gluconokinase GntK/GntV family.</text>
</comment>
<gene>
    <name evidence="11" type="ORF">SE15_07405</name>
</gene>
<organism evidence="11 12">
    <name type="scientific">Thermanaerothrix daxensis</name>
    <dbReference type="NCBI Taxonomy" id="869279"/>
    <lineage>
        <taxon>Bacteria</taxon>
        <taxon>Bacillati</taxon>
        <taxon>Chloroflexota</taxon>
        <taxon>Anaerolineae</taxon>
        <taxon>Anaerolineales</taxon>
        <taxon>Anaerolineaceae</taxon>
        <taxon>Thermanaerothrix</taxon>
    </lineage>
</organism>
<evidence type="ECO:0000256" key="1">
    <source>
        <dbReference type="ARBA" id="ARBA00004761"/>
    </source>
</evidence>
<dbReference type="Pfam" id="PF01202">
    <property type="entry name" value="SKI"/>
    <property type="match status" value="1"/>
</dbReference>
<evidence type="ECO:0000256" key="10">
    <source>
        <dbReference type="RuleBase" id="RU363066"/>
    </source>
</evidence>
<keyword evidence="7 10" id="KW-0067">ATP-binding</keyword>
<evidence type="ECO:0000256" key="2">
    <source>
        <dbReference type="ARBA" id="ARBA00008420"/>
    </source>
</evidence>
<dbReference type="STRING" id="869279.SE15_07405"/>
<keyword evidence="5 10" id="KW-0547">Nucleotide-binding</keyword>
<proteinExistence type="inferred from homology"/>
<reference evidence="11 12" key="1">
    <citation type="submission" date="2015-07" db="EMBL/GenBank/DDBJ databases">
        <title>Whole genome sequence of Thermanaerothrix daxensis DSM 23592.</title>
        <authorList>
            <person name="Hemp J."/>
            <person name="Ward L.M."/>
            <person name="Pace L.A."/>
            <person name="Fischer W.W."/>
        </authorList>
    </citation>
    <scope>NUCLEOTIDE SEQUENCE [LARGE SCALE GENOMIC DNA]</scope>
    <source>
        <strain evidence="11 12">GNS-1</strain>
    </source>
</reference>
<dbReference type="EC" id="2.7.1.12" evidence="3 10"/>
<dbReference type="AlphaFoldDB" id="A0A0P6Y2J1"/>
<dbReference type="FunFam" id="3.40.50.300:FF:000522">
    <property type="entry name" value="Gluconokinase"/>
    <property type="match status" value="1"/>
</dbReference>
<evidence type="ECO:0000256" key="6">
    <source>
        <dbReference type="ARBA" id="ARBA00022777"/>
    </source>
</evidence>
<dbReference type="PATRIC" id="fig|869279.4.peg.2213"/>
<dbReference type="EMBL" id="LGKO01000004">
    <property type="protein sequence ID" value="KPL83297.1"/>
    <property type="molecule type" value="Genomic_DNA"/>
</dbReference>
<sequence>MGVAGSGKTTVGRILAETLGWEFYDGDDFHPPENVAKMAAGFPLNDEDRLPWLETLHDLIASRLGEGRSLVLACSALKERYRQTLLNGNEGGQVVYLKGSYDLIRSRMLGRSGHFMKPELLQSQFETLEEPIGAVTVDVSRPVNEIVKDILVACFIS</sequence>
<dbReference type="GO" id="GO:0005737">
    <property type="term" value="C:cytoplasm"/>
    <property type="evidence" value="ECO:0007669"/>
    <property type="project" value="TreeGrafter"/>
</dbReference>
<keyword evidence="6 10" id="KW-0418">Kinase</keyword>
<dbReference type="Proteomes" id="UP000050544">
    <property type="component" value="Unassembled WGS sequence"/>
</dbReference>
<evidence type="ECO:0000313" key="12">
    <source>
        <dbReference type="Proteomes" id="UP000050544"/>
    </source>
</evidence>
<dbReference type="PANTHER" id="PTHR43442:SF3">
    <property type="entry name" value="GLUCONOKINASE-RELATED"/>
    <property type="match status" value="1"/>
</dbReference>
<evidence type="ECO:0000256" key="5">
    <source>
        <dbReference type="ARBA" id="ARBA00022741"/>
    </source>
</evidence>
<dbReference type="GO" id="GO:0005524">
    <property type="term" value="F:ATP binding"/>
    <property type="evidence" value="ECO:0007669"/>
    <property type="project" value="UniProtKB-KW"/>
</dbReference>
<dbReference type="PANTHER" id="PTHR43442">
    <property type="entry name" value="GLUCONOKINASE-RELATED"/>
    <property type="match status" value="1"/>
</dbReference>
<comment type="catalytic activity">
    <reaction evidence="9 10">
        <text>D-gluconate + ATP = 6-phospho-D-gluconate + ADP + H(+)</text>
        <dbReference type="Rhea" id="RHEA:19433"/>
        <dbReference type="ChEBI" id="CHEBI:15378"/>
        <dbReference type="ChEBI" id="CHEBI:18391"/>
        <dbReference type="ChEBI" id="CHEBI:30616"/>
        <dbReference type="ChEBI" id="CHEBI:58759"/>
        <dbReference type="ChEBI" id="CHEBI:456216"/>
        <dbReference type="EC" id="2.7.1.12"/>
    </reaction>
</comment>